<evidence type="ECO:0000313" key="2">
    <source>
        <dbReference type="Proteomes" id="UP000828443"/>
    </source>
</evidence>
<keyword evidence="2" id="KW-1185">Reference proteome</keyword>
<dbReference type="EMBL" id="MZ348422">
    <property type="protein sequence ID" value="QYN80097.1"/>
    <property type="molecule type" value="Genomic_DNA"/>
</dbReference>
<organism evidence="1 2">
    <name type="scientific">Kosakonia phage Kc263</name>
    <dbReference type="NCBI Taxonomy" id="2863194"/>
    <lineage>
        <taxon>Viruses</taxon>
        <taxon>Duplodnaviria</taxon>
        <taxon>Heunggongvirae</taxon>
        <taxon>Uroviricota</taxon>
        <taxon>Caudoviricetes</taxon>
        <taxon>Chimalliviridae</taxon>
        <taxon>Branisovskavirus</taxon>
        <taxon>Branisovskavirus Kc263</taxon>
    </lineage>
</organism>
<dbReference type="Proteomes" id="UP000828443">
    <property type="component" value="Segment"/>
</dbReference>
<name>A0AAE7WFZ5_9CAUD</name>
<dbReference type="KEGG" id="vg:77953274"/>
<dbReference type="RefSeq" id="YP_010676909.1">
    <property type="nucleotide sequence ID" value="NC_071015.1"/>
</dbReference>
<accession>A0AAE7WFZ5</accession>
<sequence length="275" mass="31166">MSLASIVSGVVKKESKVDRRKVAYFFRDYKSYGDKQYPIELLLRILNPDEIFILSLYNEVIGDEDNNAKVDRIVNNVSVLLPNAKVTVVHGSMDPDNGEVTLAEDSVITKEQLSLAEVGLFIDKGSNLYVYKAAFVPQGPRFYTQALDKENLEALRDDDLDVLLPTEDMYMISDLIRNSEPEIKICYFMPNDKGTNVKKVTEIIGKLLTAKPRTAIQTHYFEDDWKGWETGSDHVNLFSSQSDYVLAIRGDRIDVHLELENGELPKDPSGWLLLN</sequence>
<evidence type="ECO:0000313" key="1">
    <source>
        <dbReference type="EMBL" id="QYN80097.1"/>
    </source>
</evidence>
<dbReference type="GeneID" id="77953274"/>
<proteinExistence type="predicted"/>
<protein>
    <submittedName>
        <fullName evidence="1">Uncharacterized protein</fullName>
    </submittedName>
</protein>
<reference evidence="1" key="1">
    <citation type="journal article" date="2021" name="Viruses">
        <title>Novel Viruses That Lyse Plant and Human Strains of Kosakonia cowanii.</title>
        <authorList>
            <person name="Petrzik K."/>
            <person name="Brazdova S."/>
            <person name="Krawczyk K."/>
        </authorList>
    </citation>
    <scope>NUCLEOTIDE SEQUENCE</scope>
</reference>